<proteinExistence type="predicted"/>
<feature type="domain" description="MurNAc-LAA" evidence="3">
    <location>
        <begin position="165"/>
        <end position="284"/>
    </location>
</feature>
<dbReference type="RefSeq" id="WP_242656417.1">
    <property type="nucleotide sequence ID" value="NZ_MZGX01000002.1"/>
</dbReference>
<evidence type="ECO:0000256" key="1">
    <source>
        <dbReference type="ARBA" id="ARBA00022801"/>
    </source>
</evidence>
<gene>
    <name evidence="4" type="primary">cwlD_1</name>
    <name evidence="4" type="ORF">CLHUN_05240</name>
</gene>
<dbReference type="GO" id="GO:0030288">
    <property type="term" value="C:outer membrane-bounded periplasmic space"/>
    <property type="evidence" value="ECO:0007669"/>
    <property type="project" value="TreeGrafter"/>
</dbReference>
<dbReference type="PANTHER" id="PTHR30404">
    <property type="entry name" value="N-ACETYLMURAMOYL-L-ALANINE AMIDASE"/>
    <property type="match status" value="1"/>
</dbReference>
<evidence type="ECO:0000313" key="5">
    <source>
        <dbReference type="Proteomes" id="UP000191554"/>
    </source>
</evidence>
<evidence type="ECO:0000259" key="3">
    <source>
        <dbReference type="SMART" id="SM00646"/>
    </source>
</evidence>
<dbReference type="InterPro" id="IPR002508">
    <property type="entry name" value="MurNAc-LAA_cat"/>
</dbReference>
<name>A0A1V4SQ90_RUMHU</name>
<feature type="chain" id="PRO_5039046687" evidence="2">
    <location>
        <begin position="25"/>
        <end position="291"/>
    </location>
</feature>
<comment type="caution">
    <text evidence="4">The sequence shown here is derived from an EMBL/GenBank/DDBJ whole genome shotgun (WGS) entry which is preliminary data.</text>
</comment>
<accession>A0A1V4SQ90</accession>
<protein>
    <submittedName>
        <fullName evidence="4">Germination-specific N-acetylmuramoyl-L-alanine amidase</fullName>
        <ecNumber evidence="4">3.5.1.28</ecNumber>
    </submittedName>
</protein>
<dbReference type="PROSITE" id="PS51257">
    <property type="entry name" value="PROKAR_LIPOPROTEIN"/>
    <property type="match status" value="1"/>
</dbReference>
<dbReference type="GO" id="GO:0009253">
    <property type="term" value="P:peptidoglycan catabolic process"/>
    <property type="evidence" value="ECO:0007669"/>
    <property type="project" value="InterPro"/>
</dbReference>
<keyword evidence="5" id="KW-1185">Reference proteome</keyword>
<keyword evidence="2" id="KW-0732">Signal</keyword>
<reference evidence="4 5" key="1">
    <citation type="submission" date="2017-03" db="EMBL/GenBank/DDBJ databases">
        <title>Genome sequence of Clostridium hungatei DSM 14427.</title>
        <authorList>
            <person name="Poehlein A."/>
            <person name="Daniel R."/>
        </authorList>
    </citation>
    <scope>NUCLEOTIDE SEQUENCE [LARGE SCALE GENOMIC DNA]</scope>
    <source>
        <strain evidence="4 5">DSM 14427</strain>
    </source>
</reference>
<dbReference type="EMBL" id="MZGX01000002">
    <property type="protein sequence ID" value="OPX46049.1"/>
    <property type="molecule type" value="Genomic_DNA"/>
</dbReference>
<dbReference type="STRING" id="48256.CLHUN_05240"/>
<dbReference type="CDD" id="cd02696">
    <property type="entry name" value="MurNAc-LAA"/>
    <property type="match status" value="1"/>
</dbReference>
<evidence type="ECO:0000256" key="2">
    <source>
        <dbReference type="SAM" id="SignalP"/>
    </source>
</evidence>
<sequence length="291" mass="31006">MRRMLRIMAAGVALILLSACGGQYQGASEAGHNGKTVSASGYKAGGEFRNTSGSDGGLAELASNAGIKKAQQGKKLQLEGLNICIDPGHGKVTKKIKKTEPVAPGSTVMKAATAVGTSGAATKITEESLNLAVSLKLKKALSEKGAKLIMVRETDVCNMTNVERTEFWNKSGADLTIRIHANGSDNSKVSGMLMLIPGNKYIKDKAMLEKSAKAGQYIMEAVLGKTKARSQGIVKSSDMTGFNWSKIPVVLLEMGFMTNPEEDRLLNTPDYQDKIVAGIVEGIERYSSYLN</sequence>
<dbReference type="AlphaFoldDB" id="A0A1V4SQ90"/>
<keyword evidence="1 4" id="KW-0378">Hydrolase</keyword>
<dbReference type="GO" id="GO:0008745">
    <property type="term" value="F:N-acetylmuramoyl-L-alanine amidase activity"/>
    <property type="evidence" value="ECO:0007669"/>
    <property type="project" value="UniProtKB-EC"/>
</dbReference>
<dbReference type="InterPro" id="IPR050695">
    <property type="entry name" value="N-acetylmuramoyl_amidase_3"/>
</dbReference>
<dbReference type="Gene3D" id="3.40.630.40">
    <property type="entry name" value="Zn-dependent exopeptidases"/>
    <property type="match status" value="1"/>
</dbReference>
<dbReference type="PANTHER" id="PTHR30404:SF0">
    <property type="entry name" value="N-ACETYLMURAMOYL-L-ALANINE AMIDASE AMIC"/>
    <property type="match status" value="1"/>
</dbReference>
<feature type="signal peptide" evidence="2">
    <location>
        <begin position="1"/>
        <end position="24"/>
    </location>
</feature>
<dbReference type="Pfam" id="PF01520">
    <property type="entry name" value="Amidase_3"/>
    <property type="match status" value="1"/>
</dbReference>
<dbReference type="SMART" id="SM00646">
    <property type="entry name" value="Ami_3"/>
    <property type="match status" value="1"/>
</dbReference>
<dbReference type="Proteomes" id="UP000191554">
    <property type="component" value="Unassembled WGS sequence"/>
</dbReference>
<organism evidence="4 5">
    <name type="scientific">Ruminiclostridium hungatei</name>
    <name type="common">Clostridium hungatei</name>
    <dbReference type="NCBI Taxonomy" id="48256"/>
    <lineage>
        <taxon>Bacteria</taxon>
        <taxon>Bacillati</taxon>
        <taxon>Bacillota</taxon>
        <taxon>Clostridia</taxon>
        <taxon>Eubacteriales</taxon>
        <taxon>Oscillospiraceae</taxon>
        <taxon>Ruminiclostridium</taxon>
    </lineage>
</organism>
<dbReference type="SUPFAM" id="SSF53187">
    <property type="entry name" value="Zn-dependent exopeptidases"/>
    <property type="match status" value="1"/>
</dbReference>
<dbReference type="EC" id="3.5.1.28" evidence="4"/>
<evidence type="ECO:0000313" key="4">
    <source>
        <dbReference type="EMBL" id="OPX46049.1"/>
    </source>
</evidence>